<feature type="region of interest" description="Disordered" evidence="1">
    <location>
        <begin position="146"/>
        <end position="185"/>
    </location>
</feature>
<sequence length="204" mass="21525">MYYFTILILTLLTFTSAKRIVITVSGNTTDDAGKVFQPQSVKANTGDVVEFEFKSGNHTATQSTFASPCIPAHNTNETINGFDSGFRNAGNGTAVTTLPVTITDPNTTIWFFDFNTCAKGGVGAININDSSLESLDGFQRNAIRLNGTDTSVGSSNSSNSSTVSIRGSTTRTGASPSQTSNETTRTVTTGLSVAFSFFILALSL</sequence>
<keyword evidence="2" id="KW-0732">Signal</keyword>
<dbReference type="PANTHER" id="PTHR34883">
    <property type="entry name" value="SERINE-RICH PROTEIN, PUTATIVE-RELATED-RELATED"/>
    <property type="match status" value="1"/>
</dbReference>
<reference evidence="3 4" key="1">
    <citation type="submission" date="2014-02" db="EMBL/GenBank/DDBJ databases">
        <title>Transposable element dynamics among asymbiotic and ectomycorrhizal Amanita fungi.</title>
        <authorList>
            <consortium name="DOE Joint Genome Institute"/>
            <person name="Hess J."/>
            <person name="Skrede I."/>
            <person name="Wolfe B."/>
            <person name="LaButti K."/>
            <person name="Ohm R.A."/>
            <person name="Grigoriev I.V."/>
            <person name="Pringle A."/>
        </authorList>
    </citation>
    <scope>NUCLEOTIDE SEQUENCE [LARGE SCALE GENOMIC DNA]</scope>
    <source>
        <strain evidence="3 4">SKay4041</strain>
    </source>
</reference>
<dbReference type="SUPFAM" id="SSF49503">
    <property type="entry name" value="Cupredoxins"/>
    <property type="match status" value="1"/>
</dbReference>
<name>A0A2A9NV43_9AGAR</name>
<evidence type="ECO:0008006" key="5">
    <source>
        <dbReference type="Google" id="ProtNLM"/>
    </source>
</evidence>
<feature type="compositionally biased region" description="Low complexity" evidence="1">
    <location>
        <begin position="146"/>
        <end position="169"/>
    </location>
</feature>
<dbReference type="Proteomes" id="UP000242287">
    <property type="component" value="Unassembled WGS sequence"/>
</dbReference>
<dbReference type="STRING" id="703135.A0A2A9NV43"/>
<evidence type="ECO:0000256" key="2">
    <source>
        <dbReference type="SAM" id="SignalP"/>
    </source>
</evidence>
<feature type="compositionally biased region" description="Polar residues" evidence="1">
    <location>
        <begin position="170"/>
        <end position="185"/>
    </location>
</feature>
<evidence type="ECO:0000256" key="1">
    <source>
        <dbReference type="SAM" id="MobiDB-lite"/>
    </source>
</evidence>
<proteinExistence type="predicted"/>
<feature type="signal peptide" evidence="2">
    <location>
        <begin position="1"/>
        <end position="17"/>
    </location>
</feature>
<feature type="chain" id="PRO_5012428102" description="Cupredoxin" evidence="2">
    <location>
        <begin position="18"/>
        <end position="204"/>
    </location>
</feature>
<dbReference type="PANTHER" id="PTHR34883:SF15">
    <property type="entry name" value="EXTRACELLULAR SERINE-RICH PROTEIN"/>
    <property type="match status" value="1"/>
</dbReference>
<dbReference type="Gene3D" id="2.60.40.420">
    <property type="entry name" value="Cupredoxins - blue copper proteins"/>
    <property type="match status" value="1"/>
</dbReference>
<dbReference type="OrthoDB" id="2331100at2759"/>
<keyword evidence="4" id="KW-1185">Reference proteome</keyword>
<dbReference type="EMBL" id="KZ301981">
    <property type="protein sequence ID" value="PFH52147.1"/>
    <property type="molecule type" value="Genomic_DNA"/>
</dbReference>
<accession>A0A2A9NV43</accession>
<dbReference type="InterPro" id="IPR008972">
    <property type="entry name" value="Cupredoxin"/>
</dbReference>
<organism evidence="3 4">
    <name type="scientific">Amanita thiersii Skay4041</name>
    <dbReference type="NCBI Taxonomy" id="703135"/>
    <lineage>
        <taxon>Eukaryota</taxon>
        <taxon>Fungi</taxon>
        <taxon>Dikarya</taxon>
        <taxon>Basidiomycota</taxon>
        <taxon>Agaricomycotina</taxon>
        <taxon>Agaricomycetes</taxon>
        <taxon>Agaricomycetidae</taxon>
        <taxon>Agaricales</taxon>
        <taxon>Pluteineae</taxon>
        <taxon>Amanitaceae</taxon>
        <taxon>Amanita</taxon>
    </lineage>
</organism>
<dbReference type="InterPro" id="IPR052953">
    <property type="entry name" value="Ser-rich/MCO-related"/>
</dbReference>
<gene>
    <name evidence="3" type="ORF">AMATHDRAFT_74434</name>
</gene>
<evidence type="ECO:0000313" key="4">
    <source>
        <dbReference type="Proteomes" id="UP000242287"/>
    </source>
</evidence>
<dbReference type="AlphaFoldDB" id="A0A2A9NV43"/>
<protein>
    <recommendedName>
        <fullName evidence="5">Cupredoxin</fullName>
    </recommendedName>
</protein>
<evidence type="ECO:0000313" key="3">
    <source>
        <dbReference type="EMBL" id="PFH52147.1"/>
    </source>
</evidence>